<dbReference type="Pfam" id="PF22705">
    <property type="entry name" value="C2-set_3"/>
    <property type="match status" value="1"/>
</dbReference>
<evidence type="ECO:0000256" key="6">
    <source>
        <dbReference type="ARBA" id="ARBA00023136"/>
    </source>
</evidence>
<dbReference type="InterPro" id="IPR003877">
    <property type="entry name" value="SPRY_dom"/>
</dbReference>
<evidence type="ECO:0000256" key="5">
    <source>
        <dbReference type="ARBA" id="ARBA00022989"/>
    </source>
</evidence>
<dbReference type="InterPro" id="IPR013320">
    <property type="entry name" value="ConA-like_dom_sf"/>
</dbReference>
<keyword evidence="3" id="KW-0812">Transmembrane</keyword>
<dbReference type="InterPro" id="IPR013783">
    <property type="entry name" value="Ig-like_fold"/>
</dbReference>
<sequence length="354" mass="40603">MNAQGMEVRWFRDQISFVVHMYQDGQDHMEFQRKEYQGRTEFLKENITQGYVALKLHDIHPLDEGYYGCMIRTLSFYSEARFLLQVAGVGSSPHIHLEGDEVQGIRLLCTSSGWYPEPKVQWTASSGQQVLPSSEIKQQMASGLFYVKTAIIVLSHLEGKLNEDLGIIKARCYAEDITLDIDTAHPYLQISEDKKSVKGGDTFKELPKCQKRFDNLVCVLGQQTFLEGRHYWEVSVKEKVKWTLGICKDSICRRGEIQVFPESGFWTLCLNTENNYQALENPPVTLQIEEVPEIIGIFLDYKAGRISFYNVTNLTHMYTFRTRFTGDLRPYFYPGPLRGGSNRHPLTILSSGDI</sequence>
<dbReference type="Gene3D" id="2.60.40.10">
    <property type="entry name" value="Immunoglobulins"/>
    <property type="match status" value="2"/>
</dbReference>
<dbReference type="Gene3D" id="2.60.120.920">
    <property type="match status" value="1"/>
</dbReference>
<keyword evidence="6" id="KW-0472">Membrane</keyword>
<dbReference type="GO" id="GO:0009897">
    <property type="term" value="C:external side of plasma membrane"/>
    <property type="evidence" value="ECO:0007669"/>
    <property type="project" value="TreeGrafter"/>
</dbReference>
<reference evidence="12" key="1">
    <citation type="submission" date="2025-08" db="UniProtKB">
        <authorList>
            <consortium name="RefSeq"/>
        </authorList>
    </citation>
    <scope>IDENTIFICATION</scope>
    <source>
        <tissue evidence="12">Spleen</tissue>
    </source>
</reference>
<dbReference type="PROSITE" id="PS50188">
    <property type="entry name" value="B302_SPRY"/>
    <property type="match status" value="1"/>
</dbReference>
<dbReference type="FunFam" id="2.60.120.920:FF:000004">
    <property type="entry name" value="Butyrophilin subfamily 1 member A1"/>
    <property type="match status" value="1"/>
</dbReference>
<dbReference type="FunFam" id="2.60.40.10:FF:000088">
    <property type="entry name" value="Butyrophilin subfamily 1 member A1"/>
    <property type="match status" value="1"/>
</dbReference>
<dbReference type="FunFam" id="2.60.40.10:FF:000208">
    <property type="entry name" value="Butyrophilin subfamily 1 member A1"/>
    <property type="match status" value="1"/>
</dbReference>
<evidence type="ECO:0000256" key="3">
    <source>
        <dbReference type="ARBA" id="ARBA00022692"/>
    </source>
</evidence>
<evidence type="ECO:0000313" key="12">
    <source>
        <dbReference type="RefSeq" id="XP_006874534.1"/>
    </source>
</evidence>
<organism evidence="11 12">
    <name type="scientific">Chrysochloris asiatica</name>
    <name type="common">Cape golden mole</name>
    <dbReference type="NCBI Taxonomy" id="185453"/>
    <lineage>
        <taxon>Eukaryota</taxon>
        <taxon>Metazoa</taxon>
        <taxon>Chordata</taxon>
        <taxon>Craniata</taxon>
        <taxon>Vertebrata</taxon>
        <taxon>Euteleostomi</taxon>
        <taxon>Mammalia</taxon>
        <taxon>Eutheria</taxon>
        <taxon>Afrotheria</taxon>
        <taxon>Chrysochloridae</taxon>
        <taxon>Chrysochlorinae</taxon>
        <taxon>Chrysochloris</taxon>
    </lineage>
</organism>
<dbReference type="GO" id="GO:0050852">
    <property type="term" value="P:T cell receptor signaling pathway"/>
    <property type="evidence" value="ECO:0007669"/>
    <property type="project" value="TreeGrafter"/>
</dbReference>
<protein>
    <submittedName>
        <fullName evidence="12">Erythroid membrane-associated protein-like</fullName>
    </submittedName>
</protein>
<dbReference type="SMART" id="SM00449">
    <property type="entry name" value="SPRY"/>
    <property type="match status" value="1"/>
</dbReference>
<dbReference type="InterPro" id="IPR003879">
    <property type="entry name" value="Butyrophylin_SPRY"/>
</dbReference>
<evidence type="ECO:0000259" key="10">
    <source>
        <dbReference type="PROSITE" id="PS50188"/>
    </source>
</evidence>
<dbReference type="InterPro" id="IPR001870">
    <property type="entry name" value="B30.2/SPRY"/>
</dbReference>
<evidence type="ECO:0000256" key="7">
    <source>
        <dbReference type="ARBA" id="ARBA00023157"/>
    </source>
</evidence>
<dbReference type="InterPro" id="IPR043136">
    <property type="entry name" value="B30.2/SPRY_sf"/>
</dbReference>
<dbReference type="PANTHER" id="PTHR24100">
    <property type="entry name" value="BUTYROPHILIN"/>
    <property type="match status" value="1"/>
</dbReference>
<dbReference type="SUPFAM" id="SSF49899">
    <property type="entry name" value="Concanavalin A-like lectins/glucanases"/>
    <property type="match status" value="1"/>
</dbReference>
<comment type="subcellular location">
    <subcellularLocation>
        <location evidence="1">Membrane</location>
        <topology evidence="1">Single-pass type I membrane protein</topology>
    </subcellularLocation>
</comment>
<dbReference type="AlphaFoldDB" id="A0A9B0U8W8"/>
<dbReference type="RefSeq" id="XP_006874534.1">
    <property type="nucleotide sequence ID" value="XM_006874472.1"/>
</dbReference>
<dbReference type="OrthoDB" id="9986391at2759"/>
<dbReference type="SUPFAM" id="SSF48726">
    <property type="entry name" value="Immunoglobulin"/>
    <property type="match status" value="2"/>
</dbReference>
<keyword evidence="5" id="KW-1133">Transmembrane helix</keyword>
<evidence type="ECO:0000256" key="1">
    <source>
        <dbReference type="ARBA" id="ARBA00004479"/>
    </source>
</evidence>
<dbReference type="Pfam" id="PF07686">
    <property type="entry name" value="V-set"/>
    <property type="match status" value="1"/>
</dbReference>
<dbReference type="InterPro" id="IPR013106">
    <property type="entry name" value="Ig_V-set"/>
</dbReference>
<proteinExistence type="inferred from homology"/>
<dbReference type="Pfam" id="PF13765">
    <property type="entry name" value="PRY"/>
    <property type="match status" value="1"/>
</dbReference>
<keyword evidence="8" id="KW-0325">Glycoprotein</keyword>
<dbReference type="InterPro" id="IPR050504">
    <property type="entry name" value="IgSF_BTN/MOG"/>
</dbReference>
<dbReference type="Pfam" id="PF00622">
    <property type="entry name" value="SPRY"/>
    <property type="match status" value="1"/>
</dbReference>
<dbReference type="CDD" id="cd13733">
    <property type="entry name" value="SPRY_PRY_C-I_1"/>
    <property type="match status" value="1"/>
</dbReference>
<evidence type="ECO:0000256" key="9">
    <source>
        <dbReference type="ARBA" id="ARBA00023319"/>
    </source>
</evidence>
<dbReference type="InterPro" id="IPR006574">
    <property type="entry name" value="PRY"/>
</dbReference>
<dbReference type="PRINTS" id="PR01407">
    <property type="entry name" value="BUTYPHLNCDUF"/>
</dbReference>
<feature type="domain" description="B30.2/SPRY" evidence="10">
    <location>
        <begin position="157"/>
        <end position="346"/>
    </location>
</feature>
<dbReference type="GO" id="GO:0005102">
    <property type="term" value="F:signaling receptor binding"/>
    <property type="evidence" value="ECO:0007669"/>
    <property type="project" value="TreeGrafter"/>
</dbReference>
<dbReference type="InterPro" id="IPR036179">
    <property type="entry name" value="Ig-like_dom_sf"/>
</dbReference>
<keyword evidence="11" id="KW-1185">Reference proteome</keyword>
<dbReference type="GeneID" id="102835911"/>
<evidence type="ECO:0000256" key="8">
    <source>
        <dbReference type="ARBA" id="ARBA00023180"/>
    </source>
</evidence>
<dbReference type="InterPro" id="IPR053896">
    <property type="entry name" value="BTN3A2-like_Ig-C"/>
</dbReference>
<dbReference type="GO" id="GO:0001817">
    <property type="term" value="P:regulation of cytokine production"/>
    <property type="evidence" value="ECO:0007669"/>
    <property type="project" value="TreeGrafter"/>
</dbReference>
<dbReference type="PANTHER" id="PTHR24100:SF149">
    <property type="entry name" value="BG-LIKE ANTIGEN 1-RELATED"/>
    <property type="match status" value="1"/>
</dbReference>
<dbReference type="Proteomes" id="UP000504623">
    <property type="component" value="Unplaced"/>
</dbReference>
<keyword evidence="9" id="KW-0393">Immunoglobulin domain</keyword>
<keyword evidence="4" id="KW-0732">Signal</keyword>
<keyword evidence="7" id="KW-1015">Disulfide bond</keyword>
<name>A0A9B0U8W8_CHRAS</name>
<dbReference type="SMART" id="SM00589">
    <property type="entry name" value="PRY"/>
    <property type="match status" value="1"/>
</dbReference>
<evidence type="ECO:0000256" key="2">
    <source>
        <dbReference type="ARBA" id="ARBA00007591"/>
    </source>
</evidence>
<comment type="similarity">
    <text evidence="2">Belongs to the immunoglobulin superfamily. BTN/MOG family.</text>
</comment>
<evidence type="ECO:0000313" key="11">
    <source>
        <dbReference type="Proteomes" id="UP000504623"/>
    </source>
</evidence>
<gene>
    <name evidence="12" type="primary">LOC102835911</name>
</gene>
<accession>A0A9B0U8W8</accession>
<evidence type="ECO:0000256" key="4">
    <source>
        <dbReference type="ARBA" id="ARBA00022729"/>
    </source>
</evidence>